<keyword evidence="3" id="KW-1185">Reference proteome</keyword>
<gene>
    <name evidence="2" type="ORF">GCM10009691_41300</name>
</gene>
<dbReference type="Proteomes" id="UP001501791">
    <property type="component" value="Unassembled WGS sequence"/>
</dbReference>
<proteinExistence type="predicted"/>
<comment type="caution">
    <text evidence="2">The sequence shown here is derived from an EMBL/GenBank/DDBJ whole genome shotgun (WGS) entry which is preliminary data.</text>
</comment>
<evidence type="ECO:0000313" key="2">
    <source>
        <dbReference type="EMBL" id="GAA1563493.1"/>
    </source>
</evidence>
<evidence type="ECO:0000256" key="1">
    <source>
        <dbReference type="SAM" id="MobiDB-lite"/>
    </source>
</evidence>
<sequence>MLSSETRKIRSRLANAARLGDENLAGLRTAYDVSHAIDVLDSIRGTTTPEQQQRLHEAVDATGGESS</sequence>
<dbReference type="EMBL" id="BAAALY010000028">
    <property type="protein sequence ID" value="GAA1563493.1"/>
    <property type="molecule type" value="Genomic_DNA"/>
</dbReference>
<dbReference type="RefSeq" id="WP_346037439.1">
    <property type="nucleotide sequence ID" value="NZ_BAAALY010000028.1"/>
</dbReference>
<evidence type="ECO:0000313" key="3">
    <source>
        <dbReference type="Proteomes" id="UP001501791"/>
    </source>
</evidence>
<feature type="region of interest" description="Disordered" evidence="1">
    <location>
        <begin position="45"/>
        <end position="67"/>
    </location>
</feature>
<accession>A0ABN2CTF7</accession>
<organism evidence="2 3">
    <name type="scientific">Brevibacterium picturae</name>
    <dbReference type="NCBI Taxonomy" id="260553"/>
    <lineage>
        <taxon>Bacteria</taxon>
        <taxon>Bacillati</taxon>
        <taxon>Actinomycetota</taxon>
        <taxon>Actinomycetes</taxon>
        <taxon>Micrococcales</taxon>
        <taxon>Brevibacteriaceae</taxon>
        <taxon>Brevibacterium</taxon>
    </lineage>
</organism>
<protein>
    <submittedName>
        <fullName evidence="2">Uncharacterized protein</fullName>
    </submittedName>
</protein>
<reference evidence="2 3" key="1">
    <citation type="journal article" date="2019" name="Int. J. Syst. Evol. Microbiol.">
        <title>The Global Catalogue of Microorganisms (GCM) 10K type strain sequencing project: providing services to taxonomists for standard genome sequencing and annotation.</title>
        <authorList>
            <consortium name="The Broad Institute Genomics Platform"/>
            <consortium name="The Broad Institute Genome Sequencing Center for Infectious Disease"/>
            <person name="Wu L."/>
            <person name="Ma J."/>
        </authorList>
    </citation>
    <scope>NUCLEOTIDE SEQUENCE [LARGE SCALE GENOMIC DNA]</scope>
    <source>
        <strain evidence="2 3">JCM 13319</strain>
    </source>
</reference>
<name>A0ABN2CTF7_9MICO</name>